<keyword evidence="2" id="KW-1185">Reference proteome</keyword>
<protein>
    <submittedName>
        <fullName evidence="1">Uncharacterized protein</fullName>
    </submittedName>
</protein>
<accession>A0A3P7T7T6</accession>
<dbReference type="EMBL" id="UZAG01005432">
    <property type="protein sequence ID" value="VDO17760.1"/>
    <property type="molecule type" value="Genomic_DNA"/>
</dbReference>
<evidence type="ECO:0000313" key="2">
    <source>
        <dbReference type="Proteomes" id="UP000280834"/>
    </source>
</evidence>
<organism evidence="1 2">
    <name type="scientific">Brugia timori</name>
    <dbReference type="NCBI Taxonomy" id="42155"/>
    <lineage>
        <taxon>Eukaryota</taxon>
        <taxon>Metazoa</taxon>
        <taxon>Ecdysozoa</taxon>
        <taxon>Nematoda</taxon>
        <taxon>Chromadorea</taxon>
        <taxon>Rhabditida</taxon>
        <taxon>Spirurina</taxon>
        <taxon>Spiruromorpha</taxon>
        <taxon>Filarioidea</taxon>
        <taxon>Onchocercidae</taxon>
        <taxon>Brugia</taxon>
    </lineage>
</organism>
<proteinExistence type="predicted"/>
<evidence type="ECO:0000313" key="1">
    <source>
        <dbReference type="EMBL" id="VDO17760.1"/>
    </source>
</evidence>
<reference evidence="1 2" key="1">
    <citation type="submission" date="2018-11" db="EMBL/GenBank/DDBJ databases">
        <authorList>
            <consortium name="Pathogen Informatics"/>
        </authorList>
    </citation>
    <scope>NUCLEOTIDE SEQUENCE [LARGE SCALE GENOMIC DNA]</scope>
</reference>
<dbReference type="AlphaFoldDB" id="A0A3P7T7T6"/>
<sequence>MVSGLHPATDRPIRTRFLYGFPIRLTLPLNFTRFASHDYVFIMRYLSVGFPIRKSPDQS</sequence>
<dbReference type="Proteomes" id="UP000280834">
    <property type="component" value="Unassembled WGS sequence"/>
</dbReference>
<name>A0A3P7T7T6_9BILA</name>
<gene>
    <name evidence="1" type="ORF">BTMF_LOCUS5161</name>
</gene>